<keyword evidence="3" id="KW-1185">Reference proteome</keyword>
<gene>
    <name evidence="2" type="ORF">CRM92_00690</name>
</gene>
<dbReference type="Gene3D" id="1.25.40.10">
    <property type="entry name" value="Tetratricopeptide repeat domain"/>
    <property type="match status" value="1"/>
</dbReference>
<name>A0A2A8D6I9_9MICC</name>
<organism evidence="2 3">
    <name type="scientific">Rothia dentocariosa</name>
    <dbReference type="NCBI Taxonomy" id="2047"/>
    <lineage>
        <taxon>Bacteria</taxon>
        <taxon>Bacillati</taxon>
        <taxon>Actinomycetota</taxon>
        <taxon>Actinomycetes</taxon>
        <taxon>Micrococcales</taxon>
        <taxon>Micrococcaceae</taxon>
        <taxon>Rothia</taxon>
    </lineage>
</organism>
<dbReference type="AlphaFoldDB" id="A0A2A8D6I9"/>
<feature type="compositionally biased region" description="Basic residues" evidence="1">
    <location>
        <begin position="70"/>
        <end position="85"/>
    </location>
</feature>
<evidence type="ECO:0000256" key="1">
    <source>
        <dbReference type="SAM" id="MobiDB-lite"/>
    </source>
</evidence>
<evidence type="ECO:0000313" key="2">
    <source>
        <dbReference type="EMBL" id="PEN16595.1"/>
    </source>
</evidence>
<feature type="region of interest" description="Disordered" evidence="1">
    <location>
        <begin position="68"/>
        <end position="102"/>
    </location>
</feature>
<proteinExistence type="predicted"/>
<evidence type="ECO:0008006" key="4">
    <source>
        <dbReference type="Google" id="ProtNLM"/>
    </source>
</evidence>
<dbReference type="InterPro" id="IPR011990">
    <property type="entry name" value="TPR-like_helical_dom_sf"/>
</dbReference>
<accession>A0A2A8D6I9</accession>
<evidence type="ECO:0000313" key="3">
    <source>
        <dbReference type="Proteomes" id="UP000219947"/>
    </source>
</evidence>
<dbReference type="Proteomes" id="UP000219947">
    <property type="component" value="Unassembled WGS sequence"/>
</dbReference>
<sequence length="132" mass="15070">MSNQKNQKANEKTDLPETFTQDSDPAVQDQVSALLEELHQINREDNPEAYADAQVNLGNLYDFQGNQEKAKKHIKRPLRRTKKFSKAIDKPTRGRSTSLAPSMIHWGNRTRLKTCGERFAATIIQKHTHGRS</sequence>
<dbReference type="EMBL" id="PDEV01000001">
    <property type="protein sequence ID" value="PEN16595.1"/>
    <property type="molecule type" value="Genomic_DNA"/>
</dbReference>
<reference evidence="2" key="1">
    <citation type="submission" date="2017-10" db="EMBL/GenBank/DDBJ databases">
        <title>Kefir isolates.</title>
        <authorList>
            <person name="Kim Y."/>
            <person name="Blasche S."/>
        </authorList>
    </citation>
    <scope>NUCLEOTIDE SEQUENCE [LARGE SCALE GENOMIC DNA]</scope>
    <source>
        <strain evidence="2">OG2-2</strain>
    </source>
</reference>
<comment type="caution">
    <text evidence="2">The sequence shown here is derived from an EMBL/GenBank/DDBJ whole genome shotgun (WGS) entry which is preliminary data.</text>
</comment>
<protein>
    <recommendedName>
        <fullName evidence="4">Tetratricopeptide repeat protein</fullName>
    </recommendedName>
</protein>
<feature type="region of interest" description="Disordered" evidence="1">
    <location>
        <begin position="1"/>
        <end position="26"/>
    </location>
</feature>